<sequence length="88" mass="10024">MPWKIARSEALADPDAARHKILEKLQRLPELDNAEEEVIRVLLDAILMVEAYRGARHQITFLPEMTQGVDHLLRELEILDRADALAAV</sequence>
<name>A0ABP7UBU7_9SPHN</name>
<dbReference type="Proteomes" id="UP001424459">
    <property type="component" value="Unassembled WGS sequence"/>
</dbReference>
<dbReference type="RefSeq" id="WP_344697048.1">
    <property type="nucleotide sequence ID" value="NZ_BAABBR010000001.1"/>
</dbReference>
<accession>A0ABP7UBU7</accession>
<evidence type="ECO:0000313" key="1">
    <source>
        <dbReference type="EMBL" id="GAA4040008.1"/>
    </source>
</evidence>
<evidence type="ECO:0000313" key="2">
    <source>
        <dbReference type="Proteomes" id="UP001424459"/>
    </source>
</evidence>
<protein>
    <submittedName>
        <fullName evidence="1">Uncharacterized protein</fullName>
    </submittedName>
</protein>
<proteinExistence type="predicted"/>
<gene>
    <name evidence="1" type="ORF">GCM10022281_21140</name>
</gene>
<organism evidence="1 2">
    <name type="scientific">Sphingomonas rosea</name>
    <dbReference type="NCBI Taxonomy" id="335605"/>
    <lineage>
        <taxon>Bacteria</taxon>
        <taxon>Pseudomonadati</taxon>
        <taxon>Pseudomonadota</taxon>
        <taxon>Alphaproteobacteria</taxon>
        <taxon>Sphingomonadales</taxon>
        <taxon>Sphingomonadaceae</taxon>
        <taxon>Sphingomonas</taxon>
    </lineage>
</organism>
<reference evidence="2" key="1">
    <citation type="journal article" date="2019" name="Int. J. Syst. Evol. Microbiol.">
        <title>The Global Catalogue of Microorganisms (GCM) 10K type strain sequencing project: providing services to taxonomists for standard genome sequencing and annotation.</title>
        <authorList>
            <consortium name="The Broad Institute Genomics Platform"/>
            <consortium name="The Broad Institute Genome Sequencing Center for Infectious Disease"/>
            <person name="Wu L."/>
            <person name="Ma J."/>
        </authorList>
    </citation>
    <scope>NUCLEOTIDE SEQUENCE [LARGE SCALE GENOMIC DNA]</scope>
    <source>
        <strain evidence="2">JCM 17564</strain>
    </source>
</reference>
<dbReference type="EMBL" id="BAABBR010000001">
    <property type="protein sequence ID" value="GAA4040008.1"/>
    <property type="molecule type" value="Genomic_DNA"/>
</dbReference>
<comment type="caution">
    <text evidence="1">The sequence shown here is derived from an EMBL/GenBank/DDBJ whole genome shotgun (WGS) entry which is preliminary data.</text>
</comment>
<keyword evidence="2" id="KW-1185">Reference proteome</keyword>